<reference evidence="2 3" key="1">
    <citation type="submission" date="2017-02" db="EMBL/GenBank/DDBJ databases">
        <authorList>
            <person name="Peterson S.W."/>
        </authorList>
    </citation>
    <scope>NUCLEOTIDE SEQUENCE [LARGE SCALE GENOMIC DNA]</scope>
    <source>
        <strain evidence="2 3">CECT 9189</strain>
    </source>
</reference>
<evidence type="ECO:0000256" key="1">
    <source>
        <dbReference type="SAM" id="SignalP"/>
    </source>
</evidence>
<feature type="signal peptide" evidence="1">
    <location>
        <begin position="1"/>
        <end position="30"/>
    </location>
</feature>
<keyword evidence="1" id="KW-0732">Signal</keyword>
<dbReference type="RefSeq" id="WP_235866981.1">
    <property type="nucleotide sequence ID" value="NZ_AP024854.1"/>
</dbReference>
<organism evidence="2 3">
    <name type="scientific">Photobacterium toruni</name>
    <dbReference type="NCBI Taxonomy" id="1935446"/>
    <lineage>
        <taxon>Bacteria</taxon>
        <taxon>Pseudomonadati</taxon>
        <taxon>Pseudomonadota</taxon>
        <taxon>Gammaproteobacteria</taxon>
        <taxon>Vibrionales</taxon>
        <taxon>Vibrionaceae</taxon>
        <taxon>Photobacterium</taxon>
    </lineage>
</organism>
<sequence>MLSRIMLYIKQLGLLFVALVLSSCSFMAIAADSHETIHFKTGASSGQYTTTVANYDVNNYVFYAKKSQHLKVTLDTKSTKLWIILLNSKLERIADLSPFSTDLNQHGEYTLPYSGKYSIRIGQYRAFARRGESSHYTLTIAID</sequence>
<evidence type="ECO:0000313" key="2">
    <source>
        <dbReference type="EMBL" id="SKA50851.1"/>
    </source>
</evidence>
<name>A0A1T4UEG2_9GAMM</name>
<feature type="chain" id="PRO_5010589927" evidence="1">
    <location>
        <begin position="31"/>
        <end position="143"/>
    </location>
</feature>
<dbReference type="Gene3D" id="2.60.120.380">
    <property type="match status" value="1"/>
</dbReference>
<protein>
    <submittedName>
        <fullName evidence="2">Inhibitor of g-type lysozyme</fullName>
    </submittedName>
</protein>
<dbReference type="Proteomes" id="UP000191116">
    <property type="component" value="Unassembled WGS sequence"/>
</dbReference>
<accession>A0A1T4UEG2</accession>
<dbReference type="PROSITE" id="PS51257">
    <property type="entry name" value="PROKAR_LIPOPROTEIN"/>
    <property type="match status" value="1"/>
</dbReference>
<evidence type="ECO:0000313" key="3">
    <source>
        <dbReference type="Proteomes" id="UP000191116"/>
    </source>
</evidence>
<dbReference type="AlphaFoldDB" id="A0A1T4UEG2"/>
<gene>
    <name evidence="2" type="primary">pliG_1</name>
    <name evidence="2" type="ORF">CZ814_03090</name>
</gene>
<dbReference type="EMBL" id="FUWP01000021">
    <property type="protein sequence ID" value="SKA50851.1"/>
    <property type="molecule type" value="Genomic_DNA"/>
</dbReference>
<proteinExistence type="predicted"/>